<evidence type="ECO:0000259" key="3">
    <source>
        <dbReference type="Pfam" id="PF07478"/>
    </source>
</evidence>
<feature type="compositionally biased region" description="Basic and acidic residues" evidence="1">
    <location>
        <begin position="1"/>
        <end position="14"/>
    </location>
</feature>
<dbReference type="SUPFAM" id="SSF52440">
    <property type="entry name" value="PreATP-grasp domain"/>
    <property type="match status" value="1"/>
</dbReference>
<dbReference type="InterPro" id="IPR011127">
    <property type="entry name" value="Dala_Dala_lig_N"/>
</dbReference>
<feature type="region of interest" description="Disordered" evidence="1">
    <location>
        <begin position="1414"/>
        <end position="1448"/>
    </location>
</feature>
<feature type="region of interest" description="Disordered" evidence="1">
    <location>
        <begin position="1"/>
        <end position="23"/>
    </location>
</feature>
<organism evidence="4 5">
    <name type="scientific">Apatococcus fuscideae</name>
    <dbReference type="NCBI Taxonomy" id="2026836"/>
    <lineage>
        <taxon>Eukaryota</taxon>
        <taxon>Viridiplantae</taxon>
        <taxon>Chlorophyta</taxon>
        <taxon>core chlorophytes</taxon>
        <taxon>Trebouxiophyceae</taxon>
        <taxon>Chlorellales</taxon>
        <taxon>Chlorellaceae</taxon>
        <taxon>Apatococcus</taxon>
    </lineage>
</organism>
<feature type="domain" description="D-alanine--D-alanine ligase N-terminal" evidence="2">
    <location>
        <begin position="873"/>
        <end position="1090"/>
    </location>
</feature>
<feature type="region of interest" description="Disordered" evidence="1">
    <location>
        <begin position="548"/>
        <end position="569"/>
    </location>
</feature>
<evidence type="ECO:0008006" key="6">
    <source>
        <dbReference type="Google" id="ProtNLM"/>
    </source>
</evidence>
<dbReference type="PANTHER" id="PTHR23132">
    <property type="entry name" value="D-ALANINE--D-ALANINE LIGASE"/>
    <property type="match status" value="1"/>
</dbReference>
<sequence length="1448" mass="159230">MLDQQDVRARHQEAMEASARSADADRQQMLELVAPDPPLTVAVLFGGCSAAPGLTLTSARTISQLLNASVGHIFLPHSNWHRRQLFSRRRAPCFWATWHGNISECREGVRVQPYFVAGDMSTWAVPPHFLLCNNPMEFAPDLSSCQCFPDPEALGQHLKRTADVVFSALDAPSEAAIILLDKLHMAGVPMVGSLPEKAVDITHKGRLNWRLAELGYPTLNLLWLRADDLQEGAGGIERMGAWFEAEGIHLATGHVVVKLARGSESIGVQVCAGLATAWHAAVTLMAHPMVDEESDILVEPYQHAATEFVVTVLETPNGPVALTPTELAMHTADLDILKASSEVEEWVAEQEGQAQDGHGLGVAMRREWRAHDADTNMVSTLHKHAALPSLLRHTPPAHLPVEVVMGMRDAACKLFTELGCRDVAQFEGWVQPPTEMPPQPDLEPDEFAGVAEQEITRQLAERADAEDDGHREALVPLEEAIAESQEEDIEEEKDDTRAIFGAWWPVEDIVRITLDEESFEVVDSTHGMPQPSGLRSYKELEEADQLDLSDLQSDEDEEIEHADGADAEVEDEDMSEEAQHYWQTCAEVDSLGRLAEAAEARQPTTVAASEDGSSDHKAAAEQIPKISQGVWIGRSPMWGDHPREVETPDEEELWETLLDDYGGSDEEDALAAAWDDAEEEGCAEAGLVASPIIPLEESTPDELCRWERGGTIVFSSVVARPDLQQHSILFHQAAQVGLSHAATLRHILSSACRRASLPTLDPPEVTDWNESPLSDRWRVKALAGEVAQEKWQEGWRHGKDDEQEKRYLGLARTDQLLEASDDFFADTSPVSQAQSEDDWWSGPSPRPQENWAEAMSRSRSAGPGPQSAQRQQVWVLMGGESSERQLSLQAGLNVWMQLQNDPSIEAHPFVLAPQWGFQDPSDRRMRLLRMRNELLKMGTSAADLDDELSLGSIRSPSVMDLPMRDRLVLAVPLHLMLQGSIERVVDACNAAQRLYNTVDHARDPQDVRRHALQIQTQLELIGAGVDGIGGAWGPDPFQGPPPPRFLDMQRFAEEARAANAVVFSSLQGGPGEAGELQGFLERSLVPFTGSAWQACQLCIDKYETGRELAPLEMQSILAAPKTIATTERLIDGTMTEDSAAALLASIQARCFQSDSGPQVLCVKPRADGSSAGVARLDNHQDLSWFCTALLEQWPRIPGGLLSAHPEPIELPPTRPRSFIFESFITGDTIDVSPCAVQASEEGRLTGEWAVRREEGGTGWVEISSLLLGEPGRMRAMPPSLRIKTVGPVLTPHEHIMPGLGCSLTPLPPSLFQDKVSEAIRGHLEVVADHMGLDGYARIDAFAHIESGEVIILEIDTTPSLTPFSELWAQVASEHGEESWAPQQLLQQVVDLAVRSHLRRTHMLRQQVLHLREQREAEDKRRALAPRPSTIPKARGSRGSGAAVLEPIS</sequence>
<name>A0AAW1T2U1_9CHLO</name>
<evidence type="ECO:0000259" key="2">
    <source>
        <dbReference type="Pfam" id="PF01820"/>
    </source>
</evidence>
<evidence type="ECO:0000313" key="4">
    <source>
        <dbReference type="EMBL" id="KAK9863830.1"/>
    </source>
</evidence>
<evidence type="ECO:0000256" key="1">
    <source>
        <dbReference type="SAM" id="MobiDB-lite"/>
    </source>
</evidence>
<comment type="caution">
    <text evidence="4">The sequence shown here is derived from an EMBL/GenBank/DDBJ whole genome shotgun (WGS) entry which is preliminary data.</text>
</comment>
<proteinExistence type="predicted"/>
<keyword evidence="5" id="KW-1185">Reference proteome</keyword>
<dbReference type="GO" id="GO:0008716">
    <property type="term" value="F:D-alanine-D-alanine ligase activity"/>
    <property type="evidence" value="ECO:0007669"/>
    <property type="project" value="InterPro"/>
</dbReference>
<gene>
    <name evidence="4" type="ORF">WJX84_011095</name>
</gene>
<dbReference type="PANTHER" id="PTHR23132:SF0">
    <property type="entry name" value="D-ALANINE-D-ALANINE LIGASE FAMILY"/>
    <property type="match status" value="1"/>
</dbReference>
<dbReference type="InterPro" id="IPR016185">
    <property type="entry name" value="PreATP-grasp_dom_sf"/>
</dbReference>
<feature type="domain" description="D-alanine--D-alanine ligase C-terminal" evidence="3">
    <location>
        <begin position="1312"/>
        <end position="1389"/>
    </location>
</feature>
<protein>
    <recommendedName>
        <fullName evidence="6">D-alanine--D-alanine ligase</fullName>
    </recommendedName>
</protein>
<dbReference type="Pfam" id="PF01820">
    <property type="entry name" value="Dala_Dala_lig_N"/>
    <property type="match status" value="1"/>
</dbReference>
<accession>A0AAW1T2U1</accession>
<feature type="region of interest" description="Disordered" evidence="1">
    <location>
        <begin position="827"/>
        <end position="870"/>
    </location>
</feature>
<evidence type="ECO:0000313" key="5">
    <source>
        <dbReference type="Proteomes" id="UP001485043"/>
    </source>
</evidence>
<dbReference type="Gene3D" id="3.40.50.20">
    <property type="match status" value="1"/>
</dbReference>
<dbReference type="Pfam" id="PF07478">
    <property type="entry name" value="Dala_Dala_lig_C"/>
    <property type="match status" value="1"/>
</dbReference>
<dbReference type="Gene3D" id="3.30.470.20">
    <property type="entry name" value="ATP-grasp fold, B domain"/>
    <property type="match status" value="2"/>
</dbReference>
<dbReference type="EMBL" id="JALJOV010000425">
    <property type="protein sequence ID" value="KAK9863830.1"/>
    <property type="molecule type" value="Genomic_DNA"/>
</dbReference>
<reference evidence="4 5" key="1">
    <citation type="journal article" date="2024" name="Nat. Commun.">
        <title>Phylogenomics reveals the evolutionary origins of lichenization in chlorophyte algae.</title>
        <authorList>
            <person name="Puginier C."/>
            <person name="Libourel C."/>
            <person name="Otte J."/>
            <person name="Skaloud P."/>
            <person name="Haon M."/>
            <person name="Grisel S."/>
            <person name="Petersen M."/>
            <person name="Berrin J.G."/>
            <person name="Delaux P.M."/>
            <person name="Dal Grande F."/>
            <person name="Keller J."/>
        </authorList>
    </citation>
    <scope>NUCLEOTIDE SEQUENCE [LARGE SCALE GENOMIC DNA]</scope>
    <source>
        <strain evidence="4 5">SAG 2523</strain>
    </source>
</reference>
<dbReference type="InterPro" id="IPR011095">
    <property type="entry name" value="Dala_Dala_lig_C"/>
</dbReference>
<dbReference type="Proteomes" id="UP001485043">
    <property type="component" value="Unassembled WGS sequence"/>
</dbReference>
<dbReference type="SUPFAM" id="SSF56059">
    <property type="entry name" value="Glutathione synthetase ATP-binding domain-like"/>
    <property type="match status" value="2"/>
</dbReference>